<reference evidence="3" key="1">
    <citation type="journal article" date="2019" name="Int. J. Syst. Evol. Microbiol.">
        <title>The Global Catalogue of Microorganisms (GCM) 10K type strain sequencing project: providing services to taxonomists for standard genome sequencing and annotation.</title>
        <authorList>
            <consortium name="The Broad Institute Genomics Platform"/>
            <consortium name="The Broad Institute Genome Sequencing Center for Infectious Disease"/>
            <person name="Wu L."/>
            <person name="Ma J."/>
        </authorList>
    </citation>
    <scope>NUCLEOTIDE SEQUENCE [LARGE SCALE GENOMIC DNA]</scope>
    <source>
        <strain evidence="3">KCTC 52042</strain>
    </source>
</reference>
<keyword evidence="3" id="KW-1185">Reference proteome</keyword>
<protein>
    <submittedName>
        <fullName evidence="2">Uncharacterized protein</fullName>
    </submittedName>
</protein>
<feature type="transmembrane region" description="Helical" evidence="1">
    <location>
        <begin position="117"/>
        <end position="141"/>
    </location>
</feature>
<keyword evidence="1" id="KW-0472">Membrane</keyword>
<proteinExistence type="predicted"/>
<dbReference type="RefSeq" id="WP_390301951.1">
    <property type="nucleotide sequence ID" value="NZ_JBHULI010000024.1"/>
</dbReference>
<evidence type="ECO:0000256" key="1">
    <source>
        <dbReference type="SAM" id="Phobius"/>
    </source>
</evidence>
<evidence type="ECO:0000313" key="3">
    <source>
        <dbReference type="Proteomes" id="UP001597460"/>
    </source>
</evidence>
<dbReference type="EMBL" id="JBHULI010000024">
    <property type="protein sequence ID" value="MFD2532820.1"/>
    <property type="molecule type" value="Genomic_DNA"/>
</dbReference>
<dbReference type="Proteomes" id="UP001597460">
    <property type="component" value="Unassembled WGS sequence"/>
</dbReference>
<feature type="transmembrane region" description="Helical" evidence="1">
    <location>
        <begin position="68"/>
        <end position="96"/>
    </location>
</feature>
<keyword evidence="1" id="KW-1133">Transmembrane helix</keyword>
<feature type="transmembrane region" description="Helical" evidence="1">
    <location>
        <begin position="147"/>
        <end position="167"/>
    </location>
</feature>
<organism evidence="2 3">
    <name type="scientific">Gracilimonas halophila</name>
    <dbReference type="NCBI Taxonomy" id="1834464"/>
    <lineage>
        <taxon>Bacteria</taxon>
        <taxon>Pseudomonadati</taxon>
        <taxon>Balneolota</taxon>
        <taxon>Balneolia</taxon>
        <taxon>Balneolales</taxon>
        <taxon>Balneolaceae</taxon>
        <taxon>Gracilimonas</taxon>
    </lineage>
</organism>
<gene>
    <name evidence="2" type="ORF">ACFSVN_10215</name>
</gene>
<comment type="caution">
    <text evidence="2">The sequence shown here is derived from an EMBL/GenBank/DDBJ whole genome shotgun (WGS) entry which is preliminary data.</text>
</comment>
<accession>A0ABW5JL27</accession>
<sequence>MDNFKRGRFNWQMLELPDGITTSNGNWYHITRDGIENYVPGLFKHRSLERVIQETDAWVKSSDGFSLILFFILAFFGITPWLAAAISLVFYFFWYFNTGVFVNVTSTPVAKLLNRDGVVYGVSALFLIGISFGEIISGMGISVEFNAIWYGLILFFLFKVGLLRLTIEFARKKFFGLPKISKEDRVLNMLLIRYGMKYGILTGEVNEMEKELVRIVNYHKQKKKDK</sequence>
<evidence type="ECO:0000313" key="2">
    <source>
        <dbReference type="EMBL" id="MFD2532820.1"/>
    </source>
</evidence>
<keyword evidence="1" id="KW-0812">Transmembrane</keyword>
<name>A0ABW5JL27_9BACT</name>